<organism evidence="1 2">
    <name type="scientific">Coprinellus micaceus</name>
    <name type="common">Glistening ink-cap mushroom</name>
    <name type="synonym">Coprinus micaceus</name>
    <dbReference type="NCBI Taxonomy" id="71717"/>
    <lineage>
        <taxon>Eukaryota</taxon>
        <taxon>Fungi</taxon>
        <taxon>Dikarya</taxon>
        <taxon>Basidiomycota</taxon>
        <taxon>Agaricomycotina</taxon>
        <taxon>Agaricomycetes</taxon>
        <taxon>Agaricomycetidae</taxon>
        <taxon>Agaricales</taxon>
        <taxon>Agaricineae</taxon>
        <taxon>Psathyrellaceae</taxon>
        <taxon>Coprinellus</taxon>
    </lineage>
</organism>
<name>A0A4Y7T3U0_COPMI</name>
<comment type="caution">
    <text evidence="1">The sequence shown here is derived from an EMBL/GenBank/DDBJ whole genome shotgun (WGS) entry which is preliminary data.</text>
</comment>
<dbReference type="EMBL" id="QPFP01000031">
    <property type="protein sequence ID" value="TEB28624.1"/>
    <property type="molecule type" value="Genomic_DNA"/>
</dbReference>
<evidence type="ECO:0000313" key="1">
    <source>
        <dbReference type="EMBL" id="TEB28624.1"/>
    </source>
</evidence>
<proteinExistence type="predicted"/>
<protein>
    <submittedName>
        <fullName evidence="1">Uncharacterized protein</fullName>
    </submittedName>
</protein>
<keyword evidence="2" id="KW-1185">Reference proteome</keyword>
<reference evidence="1 2" key="1">
    <citation type="journal article" date="2019" name="Nat. Ecol. Evol.">
        <title>Megaphylogeny resolves global patterns of mushroom evolution.</title>
        <authorList>
            <person name="Varga T."/>
            <person name="Krizsan K."/>
            <person name="Foldi C."/>
            <person name="Dima B."/>
            <person name="Sanchez-Garcia M."/>
            <person name="Sanchez-Ramirez S."/>
            <person name="Szollosi G.J."/>
            <person name="Szarkandi J.G."/>
            <person name="Papp V."/>
            <person name="Albert L."/>
            <person name="Andreopoulos W."/>
            <person name="Angelini C."/>
            <person name="Antonin V."/>
            <person name="Barry K.W."/>
            <person name="Bougher N.L."/>
            <person name="Buchanan P."/>
            <person name="Buyck B."/>
            <person name="Bense V."/>
            <person name="Catcheside P."/>
            <person name="Chovatia M."/>
            <person name="Cooper J."/>
            <person name="Damon W."/>
            <person name="Desjardin D."/>
            <person name="Finy P."/>
            <person name="Geml J."/>
            <person name="Haridas S."/>
            <person name="Hughes K."/>
            <person name="Justo A."/>
            <person name="Karasinski D."/>
            <person name="Kautmanova I."/>
            <person name="Kiss B."/>
            <person name="Kocsube S."/>
            <person name="Kotiranta H."/>
            <person name="LaButti K.M."/>
            <person name="Lechner B.E."/>
            <person name="Liimatainen K."/>
            <person name="Lipzen A."/>
            <person name="Lukacs Z."/>
            <person name="Mihaltcheva S."/>
            <person name="Morgado L.N."/>
            <person name="Niskanen T."/>
            <person name="Noordeloos M.E."/>
            <person name="Ohm R.A."/>
            <person name="Ortiz-Santana B."/>
            <person name="Ovrebo C."/>
            <person name="Racz N."/>
            <person name="Riley R."/>
            <person name="Savchenko A."/>
            <person name="Shiryaev A."/>
            <person name="Soop K."/>
            <person name="Spirin V."/>
            <person name="Szebenyi C."/>
            <person name="Tomsovsky M."/>
            <person name="Tulloss R.E."/>
            <person name="Uehling J."/>
            <person name="Grigoriev I.V."/>
            <person name="Vagvolgyi C."/>
            <person name="Papp T."/>
            <person name="Martin F.M."/>
            <person name="Miettinen O."/>
            <person name="Hibbett D.S."/>
            <person name="Nagy L.G."/>
        </authorList>
    </citation>
    <scope>NUCLEOTIDE SEQUENCE [LARGE SCALE GENOMIC DNA]</scope>
    <source>
        <strain evidence="1 2">FP101781</strain>
    </source>
</reference>
<sequence>MWLCQRVCLGLVVTHDPPAESVGYWPSLALPGLPELPLSTLCGQYSPHAYLNICFSVPRSRESIPRSQLTYLKQVLSPSLCRMYPVLEGHMLRCMKQEWAKRRVSPCLLRLRASDASFYIPLPVIFDRPLSVPRHPTPMRKLACLRFSRRMWERLELSPALCKTCALRWSGRLLQLLSANPPSAPSDLPLP</sequence>
<accession>A0A4Y7T3U0</accession>
<dbReference type="Proteomes" id="UP000298030">
    <property type="component" value="Unassembled WGS sequence"/>
</dbReference>
<dbReference type="AlphaFoldDB" id="A0A4Y7T3U0"/>
<evidence type="ECO:0000313" key="2">
    <source>
        <dbReference type="Proteomes" id="UP000298030"/>
    </source>
</evidence>
<gene>
    <name evidence="1" type="ORF">FA13DRAFT_774441</name>
</gene>